<dbReference type="InterPro" id="IPR001646">
    <property type="entry name" value="5peptide_repeat"/>
</dbReference>
<name>A0A9X2S2R0_9FIRM</name>
<keyword evidence="3" id="KW-0406">Ion transport</keyword>
<dbReference type="AlphaFoldDB" id="A0A9X2S2R0"/>
<evidence type="ECO:0000256" key="1">
    <source>
        <dbReference type="SAM" id="Phobius"/>
    </source>
</evidence>
<keyword evidence="1" id="KW-0812">Transmembrane</keyword>
<evidence type="ECO:0000259" key="2">
    <source>
        <dbReference type="Pfam" id="PF07885"/>
    </source>
</evidence>
<keyword evidence="1" id="KW-0472">Membrane</keyword>
<keyword evidence="1" id="KW-1133">Transmembrane helix</keyword>
<reference evidence="3" key="1">
    <citation type="submission" date="2022-07" db="EMBL/GenBank/DDBJ databases">
        <title>Enhanced cultured diversity of the mouse gut microbiota enables custom-made synthetic communities.</title>
        <authorList>
            <person name="Afrizal A."/>
        </authorList>
    </citation>
    <scope>NUCLEOTIDE SEQUENCE</scope>
    <source>
        <strain evidence="3">DSM 29186</strain>
    </source>
</reference>
<dbReference type="Proteomes" id="UP001140817">
    <property type="component" value="Unassembled WGS sequence"/>
</dbReference>
<keyword evidence="3" id="KW-0813">Transport</keyword>
<dbReference type="Gene3D" id="1.10.287.70">
    <property type="match status" value="1"/>
</dbReference>
<dbReference type="RefSeq" id="WP_074078867.1">
    <property type="nucleotide sequence ID" value="NZ_JANKBY010000014.1"/>
</dbReference>
<accession>A0A9X2S2R0</accession>
<dbReference type="Pfam" id="PF13576">
    <property type="entry name" value="Pentapeptide_3"/>
    <property type="match status" value="1"/>
</dbReference>
<dbReference type="GO" id="GO:0034220">
    <property type="term" value="P:monoatomic ion transmembrane transport"/>
    <property type="evidence" value="ECO:0007669"/>
    <property type="project" value="UniProtKB-KW"/>
</dbReference>
<dbReference type="EMBL" id="JANKBY010000014">
    <property type="protein sequence ID" value="MCR1821626.1"/>
    <property type="molecule type" value="Genomic_DNA"/>
</dbReference>
<gene>
    <name evidence="3" type="ORF">NSA58_02395</name>
</gene>
<feature type="transmembrane region" description="Helical" evidence="1">
    <location>
        <begin position="300"/>
        <end position="322"/>
    </location>
</feature>
<dbReference type="Pfam" id="PF07885">
    <property type="entry name" value="Ion_trans_2"/>
    <property type="match status" value="1"/>
</dbReference>
<dbReference type="InterPro" id="IPR013099">
    <property type="entry name" value="K_chnl_dom"/>
</dbReference>
<evidence type="ECO:0000313" key="4">
    <source>
        <dbReference type="Proteomes" id="UP001140817"/>
    </source>
</evidence>
<feature type="transmembrane region" description="Helical" evidence="1">
    <location>
        <begin position="249"/>
        <end position="269"/>
    </location>
</feature>
<evidence type="ECO:0000313" key="3">
    <source>
        <dbReference type="EMBL" id="MCR1821626.1"/>
    </source>
</evidence>
<keyword evidence="4" id="KW-1185">Reference proteome</keyword>
<feature type="domain" description="Potassium channel" evidence="2">
    <location>
        <begin position="291"/>
        <end position="350"/>
    </location>
</feature>
<comment type="caution">
    <text evidence="3">The sequence shown here is derived from an EMBL/GenBank/DDBJ whole genome shotgun (WGS) entry which is preliminary data.</text>
</comment>
<proteinExistence type="predicted"/>
<keyword evidence="3" id="KW-0407">Ion channel</keyword>
<protein>
    <submittedName>
        <fullName evidence="3">Potassium channel family protein</fullName>
    </submittedName>
</protein>
<organism evidence="3 4">
    <name type="scientific">Terrisporobacter muris</name>
    <dbReference type="NCBI Taxonomy" id="2963284"/>
    <lineage>
        <taxon>Bacteria</taxon>
        <taxon>Bacillati</taxon>
        <taxon>Bacillota</taxon>
        <taxon>Clostridia</taxon>
        <taxon>Peptostreptococcales</taxon>
        <taxon>Peptostreptococcaceae</taxon>
        <taxon>Terrisporobacter</taxon>
    </lineage>
</organism>
<dbReference type="SUPFAM" id="SSF81324">
    <property type="entry name" value="Voltage-gated potassium channels"/>
    <property type="match status" value="1"/>
</dbReference>
<sequence>MNCKWVSNEDRNLTCSRHADSSGYCLFHKENKNKREIALFDAYIKKGEISDFTGFRFEDEFDINKIINFEYEKLKFCEATFKDEVNFSNFMFKKSVDFTNANFESYVNFKQSTFLGNCIFNKTIFNSKYVNEEVFQKSDFNGQKLIVEKCINFPRLDGIVFSPYTKFILKDTYYNEENSICGRNNYKIARIQAKITEDNENIGYYYYNERNYASNFLKSKKYNGYKDYLVNDFFDFLSKHLIGYGERPIKLLIISFSIISIFAFVYLFIGMKSLEYGLIKVNLLKNTYSLYELITFYGEAWYFSMVTFSTVGYGDIIAFGFLGKMLVCIEVFLGITIHATWTSVLFSRLIK</sequence>
<feature type="transmembrane region" description="Helical" evidence="1">
    <location>
        <begin position="329"/>
        <end position="350"/>
    </location>
</feature>